<dbReference type="InterPro" id="IPR036691">
    <property type="entry name" value="Endo/exonu/phosph_ase_sf"/>
</dbReference>
<dbReference type="SUPFAM" id="SSF56219">
    <property type="entry name" value="DNase I-like"/>
    <property type="match status" value="1"/>
</dbReference>
<dbReference type="EMBL" id="BMXG01000008">
    <property type="protein sequence ID" value="GHC00428.1"/>
    <property type="molecule type" value="Genomic_DNA"/>
</dbReference>
<dbReference type="PANTHER" id="PTHR14859">
    <property type="entry name" value="CALCOFLUOR WHITE HYPERSENSITIVE PROTEIN PRECURSOR"/>
    <property type="match status" value="1"/>
</dbReference>
<evidence type="ECO:0000259" key="1">
    <source>
        <dbReference type="Pfam" id="PF03372"/>
    </source>
</evidence>
<dbReference type="GO" id="GO:0006506">
    <property type="term" value="P:GPI anchor biosynthetic process"/>
    <property type="evidence" value="ECO:0007669"/>
    <property type="project" value="TreeGrafter"/>
</dbReference>
<dbReference type="GO" id="GO:0004519">
    <property type="term" value="F:endonuclease activity"/>
    <property type="evidence" value="ECO:0007669"/>
    <property type="project" value="UniProtKB-KW"/>
</dbReference>
<dbReference type="GO" id="GO:0016020">
    <property type="term" value="C:membrane"/>
    <property type="evidence" value="ECO:0007669"/>
    <property type="project" value="GOC"/>
</dbReference>
<dbReference type="Proteomes" id="UP000642829">
    <property type="component" value="Unassembled WGS sequence"/>
</dbReference>
<gene>
    <name evidence="2" type="ORF">GCM10007047_15970</name>
</gene>
<keyword evidence="2" id="KW-0255">Endonuclease</keyword>
<organism evidence="2 3">
    <name type="scientific">Cerasicoccus arenae</name>
    <dbReference type="NCBI Taxonomy" id="424488"/>
    <lineage>
        <taxon>Bacteria</taxon>
        <taxon>Pseudomonadati</taxon>
        <taxon>Verrucomicrobiota</taxon>
        <taxon>Opitutia</taxon>
        <taxon>Puniceicoccales</taxon>
        <taxon>Cerasicoccaceae</taxon>
        <taxon>Cerasicoccus</taxon>
    </lineage>
</organism>
<dbReference type="AlphaFoldDB" id="A0A8J3DFH2"/>
<keyword evidence="2" id="KW-0378">Hydrolase</keyword>
<evidence type="ECO:0000313" key="3">
    <source>
        <dbReference type="Proteomes" id="UP000642829"/>
    </source>
</evidence>
<evidence type="ECO:0000313" key="2">
    <source>
        <dbReference type="EMBL" id="GHC00428.1"/>
    </source>
</evidence>
<dbReference type="RefSeq" id="WP_189513758.1">
    <property type="nucleotide sequence ID" value="NZ_BMXG01000008.1"/>
</dbReference>
<dbReference type="PANTHER" id="PTHR14859:SF15">
    <property type="entry name" value="ENDONUCLEASE_EXONUCLEASE_PHOSPHATASE DOMAIN-CONTAINING PROTEIN"/>
    <property type="match status" value="1"/>
</dbReference>
<dbReference type="Pfam" id="PF03372">
    <property type="entry name" value="Exo_endo_phos"/>
    <property type="match status" value="1"/>
</dbReference>
<reference evidence="2" key="2">
    <citation type="submission" date="2020-09" db="EMBL/GenBank/DDBJ databases">
        <authorList>
            <person name="Sun Q."/>
            <person name="Kim S."/>
        </authorList>
    </citation>
    <scope>NUCLEOTIDE SEQUENCE</scope>
    <source>
        <strain evidence="2">KCTC 12870</strain>
    </source>
</reference>
<keyword evidence="2" id="KW-0540">Nuclease</keyword>
<feature type="domain" description="Endonuclease/exonuclease/phosphatase" evidence="1">
    <location>
        <begin position="8"/>
        <end position="249"/>
    </location>
</feature>
<reference evidence="2" key="1">
    <citation type="journal article" date="2014" name="Int. J. Syst. Evol. Microbiol.">
        <title>Complete genome sequence of Corynebacterium casei LMG S-19264T (=DSM 44701T), isolated from a smear-ripened cheese.</title>
        <authorList>
            <consortium name="US DOE Joint Genome Institute (JGI-PGF)"/>
            <person name="Walter F."/>
            <person name="Albersmeier A."/>
            <person name="Kalinowski J."/>
            <person name="Ruckert C."/>
        </authorList>
    </citation>
    <scope>NUCLEOTIDE SEQUENCE</scope>
    <source>
        <strain evidence="2">KCTC 12870</strain>
    </source>
</reference>
<proteinExistence type="predicted"/>
<name>A0A8J3DFH2_9BACT</name>
<protein>
    <submittedName>
        <fullName evidence="2">Endonuclease</fullName>
    </submittedName>
</protein>
<dbReference type="InterPro" id="IPR051916">
    <property type="entry name" value="GPI-anchor_lipid_remodeler"/>
</dbReference>
<accession>A0A8J3DFH2</accession>
<dbReference type="Gene3D" id="3.60.10.10">
    <property type="entry name" value="Endonuclease/exonuclease/phosphatase"/>
    <property type="match status" value="1"/>
</dbReference>
<keyword evidence="3" id="KW-1185">Reference proteome</keyword>
<sequence length="260" mass="29718">MADTLKLITFNIAHGRGLSLYQKFSSPQRIRKNLHAIGELMAKVDADVVALQEVDEDSHWNWNINLLHEIQTAAGFEHAELGVTNRREGKRPLAYGNAILSRHPLEHWHNQAFGEATLGEKGFLYAEIDYKGHTLPLLNAHLDFRSRKRRLEQVEQIIDYLITHSHRGKDGAPLAPIICGDFNSRSAPKADAVNHLFQHILAHREYQLFPKNQKTFPTHLPSKVIDFIFLPEPYKMQRCEVLPGFLSDHKPVLLEFSLGE</sequence>
<dbReference type="InterPro" id="IPR005135">
    <property type="entry name" value="Endo/exonuclease/phosphatase"/>
</dbReference>
<comment type="caution">
    <text evidence="2">The sequence shown here is derived from an EMBL/GenBank/DDBJ whole genome shotgun (WGS) entry which is preliminary data.</text>
</comment>